<evidence type="ECO:0000256" key="4">
    <source>
        <dbReference type="ARBA" id="ARBA00023136"/>
    </source>
</evidence>
<feature type="transmembrane region" description="Helical" evidence="5">
    <location>
        <begin position="72"/>
        <end position="90"/>
    </location>
</feature>
<comment type="subcellular location">
    <subcellularLocation>
        <location evidence="1">Membrane</location>
        <topology evidence="1">Multi-pass membrane protein</topology>
    </subcellularLocation>
</comment>
<feature type="domain" description="Major facilitator superfamily (MFS) profile" evidence="6">
    <location>
        <begin position="36"/>
        <end position="436"/>
    </location>
</feature>
<feature type="transmembrane region" description="Helical" evidence="5">
    <location>
        <begin position="287"/>
        <end position="311"/>
    </location>
</feature>
<evidence type="ECO:0000256" key="5">
    <source>
        <dbReference type="SAM" id="Phobius"/>
    </source>
</evidence>
<feature type="transmembrane region" description="Helical" evidence="5">
    <location>
        <begin position="249"/>
        <end position="267"/>
    </location>
</feature>
<accession>A0A972NTF8</accession>
<name>A0A972NTF8_9BURK</name>
<organism evidence="7 8">
    <name type="scientific">Paraburkholderia elongata</name>
    <dbReference type="NCBI Taxonomy" id="2675747"/>
    <lineage>
        <taxon>Bacteria</taxon>
        <taxon>Pseudomonadati</taxon>
        <taxon>Pseudomonadota</taxon>
        <taxon>Betaproteobacteria</taxon>
        <taxon>Burkholderiales</taxon>
        <taxon>Burkholderiaceae</taxon>
        <taxon>Paraburkholderia</taxon>
    </lineage>
</organism>
<comment type="caution">
    <text evidence="7">The sequence shown here is derived from an EMBL/GenBank/DDBJ whole genome shotgun (WGS) entry which is preliminary data.</text>
</comment>
<feature type="transmembrane region" description="Helical" evidence="5">
    <location>
        <begin position="186"/>
        <end position="207"/>
    </location>
</feature>
<dbReference type="Pfam" id="PF07690">
    <property type="entry name" value="MFS_1"/>
    <property type="match status" value="1"/>
</dbReference>
<dbReference type="SUPFAM" id="SSF103473">
    <property type="entry name" value="MFS general substrate transporter"/>
    <property type="match status" value="1"/>
</dbReference>
<dbReference type="Proteomes" id="UP000655523">
    <property type="component" value="Unassembled WGS sequence"/>
</dbReference>
<proteinExistence type="predicted"/>
<feature type="transmembrane region" description="Helical" evidence="5">
    <location>
        <begin position="410"/>
        <end position="431"/>
    </location>
</feature>
<keyword evidence="4 5" id="KW-0472">Membrane</keyword>
<dbReference type="AlphaFoldDB" id="A0A972NTF8"/>
<feature type="transmembrane region" description="Helical" evidence="5">
    <location>
        <begin position="323"/>
        <end position="341"/>
    </location>
</feature>
<feature type="transmembrane region" description="Helical" evidence="5">
    <location>
        <begin position="102"/>
        <end position="124"/>
    </location>
</feature>
<evidence type="ECO:0000256" key="3">
    <source>
        <dbReference type="ARBA" id="ARBA00022989"/>
    </source>
</evidence>
<feature type="transmembrane region" description="Helical" evidence="5">
    <location>
        <begin position="381"/>
        <end position="404"/>
    </location>
</feature>
<dbReference type="EMBL" id="WOEZ01000153">
    <property type="protein sequence ID" value="NPT58239.1"/>
    <property type="molecule type" value="Genomic_DNA"/>
</dbReference>
<dbReference type="GO" id="GO:0022857">
    <property type="term" value="F:transmembrane transporter activity"/>
    <property type="evidence" value="ECO:0007669"/>
    <property type="project" value="InterPro"/>
</dbReference>
<dbReference type="InterPro" id="IPR050382">
    <property type="entry name" value="MFS_Na/Anion_cotransporter"/>
</dbReference>
<feature type="transmembrane region" description="Helical" evidence="5">
    <location>
        <begin position="347"/>
        <end position="369"/>
    </location>
</feature>
<keyword evidence="2 5" id="KW-0812">Transmembrane</keyword>
<gene>
    <name evidence="7" type="ORF">GNZ13_27655</name>
</gene>
<evidence type="ECO:0000313" key="8">
    <source>
        <dbReference type="Proteomes" id="UP000655523"/>
    </source>
</evidence>
<reference evidence="7 8" key="1">
    <citation type="submission" date="2019-11" db="EMBL/GenBank/DDBJ databases">
        <title>Metabolism of dissolved organic matter in forest soils.</title>
        <authorList>
            <person name="Cyle K.T."/>
            <person name="Wilhelm R.C."/>
            <person name="Martinez C.E."/>
        </authorList>
    </citation>
    <scope>NUCLEOTIDE SEQUENCE [LARGE SCALE GENOMIC DNA]</scope>
    <source>
        <strain evidence="7 8">5N</strain>
    </source>
</reference>
<protein>
    <submittedName>
        <fullName evidence="7">MFS transporter</fullName>
    </submittedName>
</protein>
<keyword evidence="3 5" id="KW-1133">Transmembrane helix</keyword>
<evidence type="ECO:0000313" key="7">
    <source>
        <dbReference type="EMBL" id="NPT58239.1"/>
    </source>
</evidence>
<dbReference type="InterPro" id="IPR036259">
    <property type="entry name" value="MFS_trans_sf"/>
</dbReference>
<evidence type="ECO:0000256" key="1">
    <source>
        <dbReference type="ARBA" id="ARBA00004141"/>
    </source>
</evidence>
<evidence type="ECO:0000259" key="6">
    <source>
        <dbReference type="PROSITE" id="PS50850"/>
    </source>
</evidence>
<dbReference type="Gene3D" id="1.20.1250.20">
    <property type="entry name" value="MFS general substrate transporter like domains"/>
    <property type="match status" value="2"/>
</dbReference>
<dbReference type="PROSITE" id="PS50850">
    <property type="entry name" value="MFS"/>
    <property type="match status" value="1"/>
</dbReference>
<dbReference type="PANTHER" id="PTHR11662">
    <property type="entry name" value="SOLUTE CARRIER FAMILY 17"/>
    <property type="match status" value="1"/>
</dbReference>
<sequence>MPYDVLIRVNTTARNFWQGDRNVASRRWKPTAADLVLLLICLLYLIQYSDRVNIATAAGAIRHDLHLSNTELGFAFSAFAYPYAIVQLFGGWLGDKIGPRRILAWFGLTVALASVLTAFAGGLWSLAACRFLLGVGEAPSLSTATSAMSRWLPVERRGFAQGVTHACSRVGSALTPPMIALLMTLWNWRVAFVIAGLIGVLWVAVWYRYFRDEPALHKGVSKAELAALPVPRDRTDKVKVPVRRLLKRMLPVTIVDFCYAWTLWVFLTWLPSFFLHSYHLNLKNSALFTSGVFAAGILGDTLGGAISDRVYRKSGSLKKARRNVIIAGMVGALTFLTPVLLVKDLTVVAASLCCAFFCMELVIAPLWSVPMDIAPRFAGTASSFMNIGFGVAGVLSPLTFGFVIDRTGNWALPFGLSIAMLLIGIVCSFWMRPEEPLAVDDSLYSLEGSTAGVQRTI</sequence>
<dbReference type="GO" id="GO:0016020">
    <property type="term" value="C:membrane"/>
    <property type="evidence" value="ECO:0007669"/>
    <property type="project" value="UniProtKB-SubCell"/>
</dbReference>
<dbReference type="InterPro" id="IPR020846">
    <property type="entry name" value="MFS_dom"/>
</dbReference>
<dbReference type="CDD" id="cd17319">
    <property type="entry name" value="MFS_ExuT_GudP_like"/>
    <property type="match status" value="1"/>
</dbReference>
<evidence type="ECO:0000256" key="2">
    <source>
        <dbReference type="ARBA" id="ARBA00022692"/>
    </source>
</evidence>
<keyword evidence="8" id="KW-1185">Reference proteome</keyword>
<feature type="transmembrane region" description="Helical" evidence="5">
    <location>
        <begin position="31"/>
        <end position="49"/>
    </location>
</feature>
<dbReference type="InterPro" id="IPR011701">
    <property type="entry name" value="MFS"/>
</dbReference>
<dbReference type="PANTHER" id="PTHR11662:SF399">
    <property type="entry name" value="FI19708P1-RELATED"/>
    <property type="match status" value="1"/>
</dbReference>